<evidence type="ECO:0000256" key="4">
    <source>
        <dbReference type="ARBA" id="ARBA00022989"/>
    </source>
</evidence>
<feature type="transmembrane region" description="Helical" evidence="6">
    <location>
        <begin position="289"/>
        <end position="307"/>
    </location>
</feature>
<protein>
    <submittedName>
        <fullName evidence="7">Arabinose ABC transporter permease</fullName>
    </submittedName>
</protein>
<keyword evidence="3 6" id="KW-0812">Transmembrane</keyword>
<evidence type="ECO:0000313" key="8">
    <source>
        <dbReference type="Proteomes" id="UP000051063"/>
    </source>
</evidence>
<evidence type="ECO:0000256" key="2">
    <source>
        <dbReference type="ARBA" id="ARBA00022475"/>
    </source>
</evidence>
<dbReference type="EMBL" id="LJJB01000015">
    <property type="protein sequence ID" value="KQL43474.1"/>
    <property type="molecule type" value="Genomic_DNA"/>
</dbReference>
<feature type="transmembrane region" description="Helical" evidence="6">
    <location>
        <begin position="16"/>
        <end position="35"/>
    </location>
</feature>
<feature type="transmembrane region" description="Helical" evidence="6">
    <location>
        <begin position="377"/>
        <end position="396"/>
    </location>
</feature>
<reference evidence="7 8" key="1">
    <citation type="submission" date="2015-09" db="EMBL/GenBank/DDBJ databases">
        <title>Genome sequencing project for genomic taxonomy and phylogenomics of Bacillus-like bacteria.</title>
        <authorList>
            <person name="Liu B."/>
            <person name="Wang J."/>
            <person name="Zhu Y."/>
            <person name="Liu G."/>
            <person name="Chen Q."/>
            <person name="Chen Z."/>
            <person name="Lan J."/>
            <person name="Che J."/>
            <person name="Ge C."/>
            <person name="Shi H."/>
            <person name="Pan Z."/>
            <person name="Liu X."/>
        </authorList>
    </citation>
    <scope>NUCLEOTIDE SEQUENCE [LARGE SCALE GENOMIC DNA]</scope>
    <source>
        <strain evidence="7 8">DSM 8552</strain>
    </source>
</reference>
<accession>A0ABR5N025</accession>
<evidence type="ECO:0000313" key="7">
    <source>
        <dbReference type="EMBL" id="KQL43474.1"/>
    </source>
</evidence>
<evidence type="ECO:0000256" key="5">
    <source>
        <dbReference type="ARBA" id="ARBA00023136"/>
    </source>
</evidence>
<feature type="transmembrane region" description="Helical" evidence="6">
    <location>
        <begin position="175"/>
        <end position="196"/>
    </location>
</feature>
<evidence type="ECO:0000256" key="1">
    <source>
        <dbReference type="ARBA" id="ARBA00004651"/>
    </source>
</evidence>
<evidence type="ECO:0000256" key="3">
    <source>
        <dbReference type="ARBA" id="ARBA00022692"/>
    </source>
</evidence>
<feature type="transmembrane region" description="Helical" evidence="6">
    <location>
        <begin position="224"/>
        <end position="248"/>
    </location>
</feature>
<sequence>MHAIERRTPLLSHRPYLFILLGQLISELGAALGTMANSWLLYQATGSQVAVGEMWLLYFLPSLAVQLLAGPYLDRLDNKRVIVFSQWMRSAAFCFSFLFLTVHPEQLWPVYVASLLNGLIQPLYVPSSQSLLPRIVPKEQLLQANSYLDSVLRVVMIMGPPLGGAIVATVGGAPVLAIIAVSYALSGTLLMLCPYTPPLHREASQRWVVMFRAGLRVFAEKPALIWLSMYAAIVQFAVGVTLVLNLPFVVDELLGTSLHVGIFLAGYPLGYLFGSLLVPHFLIHHKQMVMFGSLVIGGASFLALGFVHSFSLAVAIEIFAGLAAPFFQIHCLSLYQLSVPQTLMGRVLSVRLLIIRVTMPLGVWLGGTIGETVGVRLLFMAIGTLVVVCALPGLFFSKIWQK</sequence>
<dbReference type="InterPro" id="IPR011701">
    <property type="entry name" value="MFS"/>
</dbReference>
<dbReference type="RefSeq" id="WP_152985749.1">
    <property type="nucleotide sequence ID" value="NZ_LJJB01000015.1"/>
</dbReference>
<dbReference type="CDD" id="cd06173">
    <property type="entry name" value="MFS_MefA_like"/>
    <property type="match status" value="1"/>
</dbReference>
<comment type="caution">
    <text evidence="7">The sequence shown here is derived from an EMBL/GenBank/DDBJ whole genome shotgun (WGS) entry which is preliminary data.</text>
</comment>
<keyword evidence="8" id="KW-1185">Reference proteome</keyword>
<dbReference type="Proteomes" id="UP000051063">
    <property type="component" value="Unassembled WGS sequence"/>
</dbReference>
<evidence type="ECO:0000256" key="6">
    <source>
        <dbReference type="SAM" id="Phobius"/>
    </source>
</evidence>
<organism evidence="7 8">
    <name type="scientific">Brevibacillus choshinensis</name>
    <dbReference type="NCBI Taxonomy" id="54911"/>
    <lineage>
        <taxon>Bacteria</taxon>
        <taxon>Bacillati</taxon>
        <taxon>Bacillota</taxon>
        <taxon>Bacilli</taxon>
        <taxon>Bacillales</taxon>
        <taxon>Paenibacillaceae</taxon>
        <taxon>Brevibacillus</taxon>
    </lineage>
</organism>
<feature type="transmembrane region" description="Helical" evidence="6">
    <location>
        <begin position="313"/>
        <end position="335"/>
    </location>
</feature>
<gene>
    <name evidence="7" type="ORF">AN963_28920</name>
</gene>
<keyword evidence="4 6" id="KW-1133">Transmembrane helix</keyword>
<dbReference type="PANTHER" id="PTHR23513">
    <property type="entry name" value="INTEGRAL MEMBRANE EFFLUX PROTEIN-RELATED"/>
    <property type="match status" value="1"/>
</dbReference>
<dbReference type="Gene3D" id="1.20.1250.20">
    <property type="entry name" value="MFS general substrate transporter like domains"/>
    <property type="match status" value="1"/>
</dbReference>
<feature type="transmembrane region" description="Helical" evidence="6">
    <location>
        <begin position="347"/>
        <end position="365"/>
    </location>
</feature>
<dbReference type="Pfam" id="PF07690">
    <property type="entry name" value="MFS_1"/>
    <property type="match status" value="1"/>
</dbReference>
<feature type="transmembrane region" description="Helical" evidence="6">
    <location>
        <begin position="81"/>
        <end position="102"/>
    </location>
</feature>
<name>A0ABR5N025_BRECH</name>
<proteinExistence type="predicted"/>
<feature type="transmembrane region" description="Helical" evidence="6">
    <location>
        <begin position="260"/>
        <end position="282"/>
    </location>
</feature>
<comment type="subcellular location">
    <subcellularLocation>
        <location evidence="1">Cell membrane</location>
        <topology evidence="1">Multi-pass membrane protein</topology>
    </subcellularLocation>
</comment>
<dbReference type="InterPro" id="IPR036259">
    <property type="entry name" value="MFS_trans_sf"/>
</dbReference>
<dbReference type="PANTHER" id="PTHR23513:SF6">
    <property type="entry name" value="MAJOR FACILITATOR SUPERFAMILY ASSOCIATED DOMAIN-CONTAINING PROTEIN"/>
    <property type="match status" value="1"/>
</dbReference>
<keyword evidence="5 6" id="KW-0472">Membrane</keyword>
<keyword evidence="2" id="KW-1003">Cell membrane</keyword>
<dbReference type="SUPFAM" id="SSF103473">
    <property type="entry name" value="MFS general substrate transporter"/>
    <property type="match status" value="1"/>
</dbReference>
<feature type="transmembrane region" description="Helical" evidence="6">
    <location>
        <begin position="55"/>
        <end position="74"/>
    </location>
</feature>